<evidence type="ECO:0000313" key="1">
    <source>
        <dbReference type="EMBL" id="EDM11413.1"/>
    </source>
</evidence>
<reference evidence="2" key="1">
    <citation type="submission" date="2005-09" db="EMBL/GenBank/DDBJ databases">
        <authorList>
            <person name="Mural R.J."/>
            <person name="Li P.W."/>
            <person name="Adams M.D."/>
            <person name="Amanatides P.G."/>
            <person name="Baden-Tillson H."/>
            <person name="Barnstead M."/>
            <person name="Chin S.H."/>
            <person name="Dew I."/>
            <person name="Evans C.A."/>
            <person name="Ferriera S."/>
            <person name="Flanigan M."/>
            <person name="Fosler C."/>
            <person name="Glodek A."/>
            <person name="Gu Z."/>
            <person name="Holt R.A."/>
            <person name="Jennings D."/>
            <person name="Kraft C.L."/>
            <person name="Lu F."/>
            <person name="Nguyen T."/>
            <person name="Nusskern D.R."/>
            <person name="Pfannkoch C.M."/>
            <person name="Sitter C."/>
            <person name="Sutton G.G."/>
            <person name="Venter J.C."/>
            <person name="Wang Z."/>
            <person name="Woodage T."/>
            <person name="Zheng X.H."/>
            <person name="Zhong F."/>
        </authorList>
    </citation>
    <scope>NUCLEOTIDE SEQUENCE [LARGE SCALE GENOMIC DNA]</scope>
    <source>
        <strain>BN</strain>
        <strain evidence="2">Sprague-Dawley</strain>
    </source>
</reference>
<proteinExistence type="predicted"/>
<protein>
    <submittedName>
        <fullName evidence="1">RCG52984</fullName>
    </submittedName>
</protein>
<name>A6IRR0_RAT</name>
<sequence>MGDSFQQCFLFRSLKAKRPTNQLTVQNSQFLQWSGRCSRQT</sequence>
<dbReference type="Proteomes" id="UP000234681">
    <property type="component" value="Chromosome 11"/>
</dbReference>
<organism evidence="1 2">
    <name type="scientific">Rattus norvegicus</name>
    <name type="common">Rat</name>
    <dbReference type="NCBI Taxonomy" id="10116"/>
    <lineage>
        <taxon>Eukaryota</taxon>
        <taxon>Metazoa</taxon>
        <taxon>Chordata</taxon>
        <taxon>Craniata</taxon>
        <taxon>Vertebrata</taxon>
        <taxon>Euteleostomi</taxon>
        <taxon>Mammalia</taxon>
        <taxon>Eutheria</taxon>
        <taxon>Euarchontoglires</taxon>
        <taxon>Glires</taxon>
        <taxon>Rodentia</taxon>
        <taxon>Myomorpha</taxon>
        <taxon>Muroidea</taxon>
        <taxon>Muridae</taxon>
        <taxon>Murinae</taxon>
        <taxon>Rattus</taxon>
    </lineage>
</organism>
<evidence type="ECO:0000313" key="2">
    <source>
        <dbReference type="Proteomes" id="UP000234681"/>
    </source>
</evidence>
<accession>A6IRR0</accession>
<gene>
    <name evidence="1" type="ORF">rCG_52984</name>
</gene>
<dbReference type="AlphaFoldDB" id="A6IRR0"/>
<dbReference type="EMBL" id="CH473967">
    <property type="protein sequence ID" value="EDM11413.1"/>
    <property type="molecule type" value="Genomic_DNA"/>
</dbReference>